<dbReference type="EMBL" id="LJOD01000025">
    <property type="protein sequence ID" value="KPE49086.1"/>
    <property type="molecule type" value="Genomic_DNA"/>
</dbReference>
<evidence type="ECO:0000313" key="2">
    <source>
        <dbReference type="EMBL" id="KPE49086.1"/>
    </source>
</evidence>
<keyword evidence="1" id="KW-0472">Membrane</keyword>
<protein>
    <recommendedName>
        <fullName evidence="4">Restriction endonuclease type IV Mrr domain-containing protein</fullName>
    </recommendedName>
</protein>
<gene>
    <name evidence="2" type="ORF">AOB46_21815</name>
</gene>
<name>A0A0N1KSM1_CHRID</name>
<reference evidence="3" key="2">
    <citation type="submission" date="2015-09" db="EMBL/GenBank/DDBJ databases">
        <title>Draft genome sequence of a multidrug-resistant Chryseobacterium indologenes isolate from Malaysia.</title>
        <authorList>
            <person name="Yu C.Y."/>
            <person name="Ang G.Y."/>
            <person name="Chan K.-G."/>
        </authorList>
    </citation>
    <scope>NUCLEOTIDE SEQUENCE [LARGE SCALE GENOMIC DNA]</scope>
    <source>
        <strain evidence="3">CI_885</strain>
    </source>
</reference>
<comment type="caution">
    <text evidence="2">The sequence shown here is derived from an EMBL/GenBank/DDBJ whole genome shotgun (WGS) entry which is preliminary data.</text>
</comment>
<accession>A0A0N1KSM1</accession>
<reference evidence="2 3" key="1">
    <citation type="journal article" date="2015" name="Genom Data">
        <title>Draft genome sequence of a multidrug-resistant Chryseobacterium indologenes isolate from Malaysia.</title>
        <authorList>
            <person name="Yu C.Y."/>
            <person name="Ang G.Y."/>
            <person name="Cheng H.J."/>
            <person name="Cheong Y.M."/>
            <person name="Yin W.F."/>
            <person name="Chan K.G."/>
        </authorList>
    </citation>
    <scope>NUCLEOTIDE SEQUENCE [LARGE SCALE GENOMIC DNA]</scope>
    <source>
        <strain evidence="2 3">CI_885</strain>
    </source>
</reference>
<dbReference type="RefSeq" id="WP_062703383.1">
    <property type="nucleotide sequence ID" value="NZ_LJOD01000025.1"/>
</dbReference>
<feature type="transmembrane region" description="Helical" evidence="1">
    <location>
        <begin position="178"/>
        <end position="203"/>
    </location>
</feature>
<evidence type="ECO:0000313" key="3">
    <source>
        <dbReference type="Proteomes" id="UP000037953"/>
    </source>
</evidence>
<dbReference type="PATRIC" id="fig|253.9.peg.2782"/>
<dbReference type="AlphaFoldDB" id="A0A0N1KSM1"/>
<keyword evidence="1" id="KW-0812">Transmembrane</keyword>
<evidence type="ECO:0008006" key="4">
    <source>
        <dbReference type="Google" id="ProtNLM"/>
    </source>
</evidence>
<organism evidence="2 3">
    <name type="scientific">Chryseobacterium indologenes</name>
    <name type="common">Flavobacterium indologenes</name>
    <dbReference type="NCBI Taxonomy" id="253"/>
    <lineage>
        <taxon>Bacteria</taxon>
        <taxon>Pseudomonadati</taxon>
        <taxon>Bacteroidota</taxon>
        <taxon>Flavobacteriia</taxon>
        <taxon>Flavobacteriales</taxon>
        <taxon>Weeksellaceae</taxon>
        <taxon>Chryseobacterium group</taxon>
        <taxon>Chryseobacterium</taxon>
    </lineage>
</organism>
<proteinExistence type="predicted"/>
<sequence length="206" mass="24058">MLDLEYIETVLKAKEGFEFQRYSVRYLRNKHGYDFQAVDSKGRLGDRGKDGYIFKTREFFAMSSQVKNLSDKVRRDFKNCMEKNLEVLIFTFVTNQKIGPKECDTRDALQRQYPDTEFRFLQHGDIAAELLLLSNREILIILRKSVPILADNTIYFKENIEKQMSFTLLESVKDSLPWYLAAIVICVMAGAVFFIFLLTGCIFQLK</sequence>
<evidence type="ECO:0000256" key="1">
    <source>
        <dbReference type="SAM" id="Phobius"/>
    </source>
</evidence>
<dbReference type="OrthoDB" id="1238521at2"/>
<keyword evidence="1" id="KW-1133">Transmembrane helix</keyword>
<dbReference type="Proteomes" id="UP000037953">
    <property type="component" value="Unassembled WGS sequence"/>
</dbReference>